<sequence length="62" mass="7122">MYSYLFIVHFNLLKSVACVVYSVDLLCASELVYDWFLVLPVFSRLTHILIYGYVTGLQSALL</sequence>
<dbReference type="AlphaFoldDB" id="A0A0E9RII6"/>
<name>A0A0E9RII6_ANGAN</name>
<dbReference type="EMBL" id="GBXM01079673">
    <property type="protein sequence ID" value="JAH28904.1"/>
    <property type="molecule type" value="Transcribed_RNA"/>
</dbReference>
<proteinExistence type="predicted"/>
<reference evidence="1" key="2">
    <citation type="journal article" date="2015" name="Fish Shellfish Immunol.">
        <title>Early steps in the European eel (Anguilla anguilla)-Vibrio vulnificus interaction in the gills: Role of the RtxA13 toxin.</title>
        <authorList>
            <person name="Callol A."/>
            <person name="Pajuelo D."/>
            <person name="Ebbesson L."/>
            <person name="Teles M."/>
            <person name="MacKenzie S."/>
            <person name="Amaro C."/>
        </authorList>
    </citation>
    <scope>NUCLEOTIDE SEQUENCE</scope>
</reference>
<protein>
    <submittedName>
        <fullName evidence="1">Uncharacterized protein</fullName>
    </submittedName>
</protein>
<accession>A0A0E9RII6</accession>
<reference evidence="1" key="1">
    <citation type="submission" date="2014-11" db="EMBL/GenBank/DDBJ databases">
        <authorList>
            <person name="Amaro Gonzalez C."/>
        </authorList>
    </citation>
    <scope>NUCLEOTIDE SEQUENCE</scope>
</reference>
<evidence type="ECO:0000313" key="1">
    <source>
        <dbReference type="EMBL" id="JAH28904.1"/>
    </source>
</evidence>
<organism evidence="1">
    <name type="scientific">Anguilla anguilla</name>
    <name type="common">European freshwater eel</name>
    <name type="synonym">Muraena anguilla</name>
    <dbReference type="NCBI Taxonomy" id="7936"/>
    <lineage>
        <taxon>Eukaryota</taxon>
        <taxon>Metazoa</taxon>
        <taxon>Chordata</taxon>
        <taxon>Craniata</taxon>
        <taxon>Vertebrata</taxon>
        <taxon>Euteleostomi</taxon>
        <taxon>Actinopterygii</taxon>
        <taxon>Neopterygii</taxon>
        <taxon>Teleostei</taxon>
        <taxon>Anguilliformes</taxon>
        <taxon>Anguillidae</taxon>
        <taxon>Anguilla</taxon>
    </lineage>
</organism>